<proteinExistence type="inferred from homology"/>
<dbReference type="EC" id="2.7.7.101" evidence="12"/>
<dbReference type="FunFam" id="3.90.980.10:FF:000001">
    <property type="entry name" value="DNA primase"/>
    <property type="match status" value="1"/>
</dbReference>
<evidence type="ECO:0000256" key="7">
    <source>
        <dbReference type="ARBA" id="ARBA00022771"/>
    </source>
</evidence>
<dbReference type="AlphaFoldDB" id="Q0RP59"/>
<protein>
    <recommendedName>
        <fullName evidence="12">DNA primase</fullName>
        <ecNumber evidence="12">2.7.7.101</ecNumber>
    </recommendedName>
</protein>
<dbReference type="GO" id="GO:1990077">
    <property type="term" value="C:primosome complex"/>
    <property type="evidence" value="ECO:0007669"/>
    <property type="project" value="UniProtKB-KW"/>
</dbReference>
<dbReference type="STRING" id="326424.FRAAL2025"/>
<dbReference type="HAMAP" id="MF_00974">
    <property type="entry name" value="DNA_primase_DnaG"/>
    <property type="match status" value="1"/>
</dbReference>
<dbReference type="SMART" id="SM00400">
    <property type="entry name" value="ZnF_CHCC"/>
    <property type="match status" value="1"/>
</dbReference>
<dbReference type="PROSITE" id="PS50880">
    <property type="entry name" value="TOPRIM"/>
    <property type="match status" value="1"/>
</dbReference>
<dbReference type="eggNOG" id="COG0358">
    <property type="taxonomic scope" value="Bacteria"/>
</dbReference>
<keyword evidence="9" id="KW-0460">Magnesium</keyword>
<comment type="domain">
    <text evidence="12">Contains an N-terminal zinc-binding domain, a central core domain that contains the primase activity, and a C-terminal DnaB-binding domain.</text>
</comment>
<dbReference type="InterPro" id="IPR013173">
    <property type="entry name" value="DNA_primase_DnaG_DnaB-bd_dom"/>
</dbReference>
<evidence type="ECO:0000256" key="11">
    <source>
        <dbReference type="ARBA" id="ARBA00023163"/>
    </source>
</evidence>
<keyword evidence="4 12" id="KW-0548">Nucleotidyltransferase</keyword>
<comment type="function">
    <text evidence="12">RNA polymerase that catalyzes the synthesis of short RNA molecules used as primers for DNA polymerase during DNA replication.</text>
</comment>
<evidence type="ECO:0000256" key="12">
    <source>
        <dbReference type="HAMAP-Rule" id="MF_00974"/>
    </source>
</evidence>
<organism evidence="15 16">
    <name type="scientific">Frankia alni (strain DSM 45986 / CECT 9034 / ACN14a)</name>
    <dbReference type="NCBI Taxonomy" id="326424"/>
    <lineage>
        <taxon>Bacteria</taxon>
        <taxon>Bacillati</taxon>
        <taxon>Actinomycetota</taxon>
        <taxon>Actinomycetes</taxon>
        <taxon>Frankiales</taxon>
        <taxon>Frankiaceae</taxon>
        <taxon>Frankia</taxon>
    </lineage>
</organism>
<evidence type="ECO:0000256" key="9">
    <source>
        <dbReference type="ARBA" id="ARBA00022842"/>
    </source>
</evidence>
<dbReference type="Pfam" id="PF10410">
    <property type="entry name" value="DnaB_bind"/>
    <property type="match status" value="1"/>
</dbReference>
<name>Q0RP59_FRAAA</name>
<dbReference type="InterPro" id="IPR036977">
    <property type="entry name" value="DNA_primase_Znf_CHC2"/>
</dbReference>
<accession>Q0RP59</accession>
<evidence type="ECO:0000256" key="1">
    <source>
        <dbReference type="ARBA" id="ARBA00022478"/>
    </source>
</evidence>
<feature type="domain" description="Toprim" evidence="14">
    <location>
        <begin position="340"/>
        <end position="426"/>
    </location>
</feature>
<comment type="similarity">
    <text evidence="12">Belongs to the DnaG primase family.</text>
</comment>
<dbReference type="PIRSF" id="PIRSF002811">
    <property type="entry name" value="DnaG"/>
    <property type="match status" value="1"/>
</dbReference>
<dbReference type="GO" id="GO:0006269">
    <property type="term" value="P:DNA replication, synthesis of primer"/>
    <property type="evidence" value="ECO:0007669"/>
    <property type="project" value="UniProtKB-UniRule"/>
</dbReference>
<dbReference type="SMART" id="SM00493">
    <property type="entry name" value="TOPRIM"/>
    <property type="match status" value="1"/>
</dbReference>
<dbReference type="InterPro" id="IPR006171">
    <property type="entry name" value="TOPRIM_dom"/>
</dbReference>
<dbReference type="Gene3D" id="3.90.980.10">
    <property type="entry name" value="DNA primase, catalytic core, N-terminal domain"/>
    <property type="match status" value="1"/>
</dbReference>
<evidence type="ECO:0000313" key="15">
    <source>
        <dbReference type="EMBL" id="CAJ60674.1"/>
    </source>
</evidence>
<dbReference type="FunFam" id="3.90.580.10:FF:000001">
    <property type="entry name" value="DNA primase"/>
    <property type="match status" value="1"/>
</dbReference>
<dbReference type="KEGG" id="fal:FRAAL2025"/>
<dbReference type="PANTHER" id="PTHR30313">
    <property type="entry name" value="DNA PRIMASE"/>
    <property type="match status" value="1"/>
</dbReference>
<dbReference type="PANTHER" id="PTHR30313:SF2">
    <property type="entry name" value="DNA PRIMASE"/>
    <property type="match status" value="1"/>
</dbReference>
<dbReference type="Proteomes" id="UP000000657">
    <property type="component" value="Chromosome"/>
</dbReference>
<dbReference type="GO" id="GO:0000428">
    <property type="term" value="C:DNA-directed RNA polymerase complex"/>
    <property type="evidence" value="ECO:0007669"/>
    <property type="project" value="UniProtKB-KW"/>
</dbReference>
<dbReference type="Pfam" id="PF08275">
    <property type="entry name" value="DNAG_N"/>
    <property type="match status" value="1"/>
</dbReference>
<dbReference type="GO" id="GO:0005737">
    <property type="term" value="C:cytoplasm"/>
    <property type="evidence" value="ECO:0007669"/>
    <property type="project" value="TreeGrafter"/>
</dbReference>
<dbReference type="InterPro" id="IPR034151">
    <property type="entry name" value="TOPRIM_DnaG_bac"/>
</dbReference>
<evidence type="ECO:0000256" key="13">
    <source>
        <dbReference type="PIRSR" id="PIRSR002811-1"/>
    </source>
</evidence>
<keyword evidence="16" id="KW-1185">Reference proteome</keyword>
<evidence type="ECO:0000256" key="8">
    <source>
        <dbReference type="ARBA" id="ARBA00022833"/>
    </source>
</evidence>
<dbReference type="SMART" id="SM00766">
    <property type="entry name" value="DnaG_DnaB_bind"/>
    <property type="match status" value="1"/>
</dbReference>
<dbReference type="InterPro" id="IPR030846">
    <property type="entry name" value="DnaG_bac"/>
</dbReference>
<dbReference type="EMBL" id="CT573213">
    <property type="protein sequence ID" value="CAJ60674.1"/>
    <property type="molecule type" value="Genomic_DNA"/>
</dbReference>
<evidence type="ECO:0000256" key="2">
    <source>
        <dbReference type="ARBA" id="ARBA00022515"/>
    </source>
</evidence>
<dbReference type="GO" id="GO:0003899">
    <property type="term" value="F:DNA-directed RNA polymerase activity"/>
    <property type="evidence" value="ECO:0007669"/>
    <property type="project" value="UniProtKB-UniRule"/>
</dbReference>
<evidence type="ECO:0000256" key="10">
    <source>
        <dbReference type="ARBA" id="ARBA00023125"/>
    </source>
</evidence>
<evidence type="ECO:0000256" key="4">
    <source>
        <dbReference type="ARBA" id="ARBA00022695"/>
    </source>
</evidence>
<dbReference type="CDD" id="cd03364">
    <property type="entry name" value="TOPRIM_DnaG_primases"/>
    <property type="match status" value="1"/>
</dbReference>
<dbReference type="HOGENOM" id="CLU_013501_3_1_11"/>
<dbReference type="Pfam" id="PF08278">
    <property type="entry name" value="DnaG_DnaB_bind"/>
    <property type="match status" value="1"/>
</dbReference>
<evidence type="ECO:0000313" key="16">
    <source>
        <dbReference type="Proteomes" id="UP000000657"/>
    </source>
</evidence>
<keyword evidence="3 12" id="KW-0808">Transferase</keyword>
<sequence>MSSTFPWHDRHCRAYDTYHRTGRTDVSGVAADIGRGYGDGAVAIGSAGTGWRTTGGRSAPGEVPLARHGRGEGRVAGRIRDADVALVRERSPIADVVSEHVQLRPAGRNELVGLCPFHEEKSPSFYVNVATGLFHCFGCQQGGDVYSFVREIDGLSFREAAERLARRAGVTLTFEGGGTTDRTVSSQRQRLLEAHRIAAEFYAEQLGGHPSARAGWDFLTARGFDLTAAQRFGVGYAATGWDTLTRHLLSRRFTGEELVLGGLSKQGARGGLIDRFHHRLMWPIRDLAGEVVGFGGRRLAEDGSPNAGPKYLNSPETPLFKKASLLYGAELARRDIARRYQVVVVEGYTDVMACHLAGVTTAVATCGTAFGPEHVGVVRRLLMDSDERRGEVIFTFDGDAAGQKAALRAFEHEERFATQTFVAVEPTGLDPCELWMRGGDAAVRELVARRVPLVEFAIRGVLARYDLDTTEGRLAALDAAAPLINRIKDAGLRHRHAVNLDRWLGFLDERFVARRVAEHREQQTGGRSAAVASAVGRREPAATDPTVIVEREALKLAVQFPGLAGPMFDTLAPEMFTVPAHRAVRELISGLGGVGGGLARTGDVAAWVTELSAAATEEGLRRFVTALAVERVLCDRDVDDRYVDEQMSRVQELHVTRRITDLKSRVQRLNPVVDAEAFNRAYGELIALEQHKHQLRERGVGAA</sequence>
<evidence type="ECO:0000259" key="14">
    <source>
        <dbReference type="PROSITE" id="PS50880"/>
    </source>
</evidence>
<evidence type="ECO:0000256" key="6">
    <source>
        <dbReference type="ARBA" id="ARBA00022723"/>
    </source>
</evidence>
<dbReference type="InterPro" id="IPR002694">
    <property type="entry name" value="Znf_CHC2"/>
</dbReference>
<dbReference type="GO" id="GO:0008270">
    <property type="term" value="F:zinc ion binding"/>
    <property type="evidence" value="ECO:0007669"/>
    <property type="project" value="UniProtKB-UniRule"/>
</dbReference>
<dbReference type="Pfam" id="PF01807">
    <property type="entry name" value="Zn_ribbon_DnaG"/>
    <property type="match status" value="1"/>
</dbReference>
<feature type="zinc finger region" description="CHC2-type" evidence="12 13">
    <location>
        <begin position="115"/>
        <end position="139"/>
    </location>
</feature>
<gene>
    <name evidence="12 15" type="primary">dnaG</name>
    <name evidence="15" type="ordered locus">FRAAL2025</name>
</gene>
<keyword evidence="5 12" id="KW-0235">DNA replication</keyword>
<dbReference type="Pfam" id="PF13662">
    <property type="entry name" value="Toprim_4"/>
    <property type="match status" value="1"/>
</dbReference>
<keyword evidence="2 12" id="KW-0639">Primosome</keyword>
<keyword evidence="6 12" id="KW-0479">Metal-binding</keyword>
<dbReference type="NCBIfam" id="TIGR01391">
    <property type="entry name" value="dnaG"/>
    <property type="match status" value="1"/>
</dbReference>
<dbReference type="InterPro" id="IPR006295">
    <property type="entry name" value="DNA_primase_DnaG"/>
</dbReference>
<dbReference type="SUPFAM" id="SSF56731">
    <property type="entry name" value="DNA primase core"/>
    <property type="match status" value="1"/>
</dbReference>
<keyword evidence="11 12" id="KW-0804">Transcription</keyword>
<dbReference type="SUPFAM" id="SSF57783">
    <property type="entry name" value="Zinc beta-ribbon"/>
    <property type="match status" value="1"/>
</dbReference>
<dbReference type="InterPro" id="IPR050219">
    <property type="entry name" value="DnaG_primase"/>
</dbReference>
<comment type="catalytic activity">
    <reaction evidence="12">
        <text>ssDNA + n NTP = ssDNA/pppN(pN)n-1 hybrid + (n-1) diphosphate.</text>
        <dbReference type="EC" id="2.7.7.101"/>
    </reaction>
</comment>
<keyword evidence="8 12" id="KW-0862">Zinc</keyword>
<dbReference type="Gene3D" id="3.90.580.10">
    <property type="entry name" value="Zinc finger, CHC2-type domain"/>
    <property type="match status" value="1"/>
</dbReference>
<dbReference type="Gene3D" id="3.40.1360.10">
    <property type="match status" value="1"/>
</dbReference>
<reference evidence="15 16" key="1">
    <citation type="journal article" date="2007" name="Genome Res.">
        <title>Genome characteristics of facultatively symbiotic Frankia sp. strains reflect host range and host plant biogeography.</title>
        <authorList>
            <person name="Normand P."/>
            <person name="Lapierre P."/>
            <person name="Tisa L.S."/>
            <person name="Gogarten J.P."/>
            <person name="Alloisio N."/>
            <person name="Bagnarol E."/>
            <person name="Bassi C.A."/>
            <person name="Berry A.M."/>
            <person name="Bickhart D.M."/>
            <person name="Choisne N."/>
            <person name="Couloux A."/>
            <person name="Cournoyer B."/>
            <person name="Cruveiller S."/>
            <person name="Daubin V."/>
            <person name="Demange N."/>
            <person name="Francino M.P."/>
            <person name="Goltsman E."/>
            <person name="Huang Y."/>
            <person name="Kopp O.R."/>
            <person name="Labarre L."/>
            <person name="Lapidus A."/>
            <person name="Lavire C."/>
            <person name="Marechal J."/>
            <person name="Martinez M."/>
            <person name="Mastronunzio J.E."/>
            <person name="Mullin B.C."/>
            <person name="Niemann J."/>
            <person name="Pujic P."/>
            <person name="Rawnsley T."/>
            <person name="Rouy Z."/>
            <person name="Schenowitz C."/>
            <person name="Sellstedt A."/>
            <person name="Tavares F."/>
            <person name="Tomkins J.P."/>
            <person name="Vallenet D."/>
            <person name="Valverde C."/>
            <person name="Wall L.G."/>
            <person name="Wang Y."/>
            <person name="Medigue C."/>
            <person name="Benson D.R."/>
        </authorList>
    </citation>
    <scope>NUCLEOTIDE SEQUENCE [LARGE SCALE GENOMIC DNA]</scope>
    <source>
        <strain evidence="16">DSM 45986 / CECT 9034 / ACN14a</strain>
    </source>
</reference>
<comment type="subunit">
    <text evidence="12">Monomer. Interacts with DnaB.</text>
</comment>
<dbReference type="InterPro" id="IPR037068">
    <property type="entry name" value="DNA_primase_core_N_sf"/>
</dbReference>
<keyword evidence="7 12" id="KW-0863">Zinc-finger</keyword>
<keyword evidence="10 12" id="KW-0238">DNA-binding</keyword>
<evidence type="ECO:0000256" key="3">
    <source>
        <dbReference type="ARBA" id="ARBA00022679"/>
    </source>
</evidence>
<keyword evidence="1 12" id="KW-0240">DNA-directed RNA polymerase</keyword>
<dbReference type="InterPro" id="IPR019475">
    <property type="entry name" value="DNA_primase_DnaB-bd"/>
</dbReference>
<dbReference type="InterPro" id="IPR013264">
    <property type="entry name" value="DNAG_N"/>
</dbReference>
<evidence type="ECO:0000256" key="5">
    <source>
        <dbReference type="ARBA" id="ARBA00022705"/>
    </source>
</evidence>
<comment type="cofactor">
    <cofactor evidence="12 13">
        <name>Zn(2+)</name>
        <dbReference type="ChEBI" id="CHEBI:29105"/>
    </cofactor>
    <text evidence="12 13">Binds 1 zinc ion per monomer.</text>
</comment>
<dbReference type="GO" id="GO:0003677">
    <property type="term" value="F:DNA binding"/>
    <property type="evidence" value="ECO:0007669"/>
    <property type="project" value="UniProtKB-KW"/>
</dbReference>